<dbReference type="PROSITE" id="PS00676">
    <property type="entry name" value="SIGMA54_INTERACT_2"/>
    <property type="match status" value="1"/>
</dbReference>
<dbReference type="Gene3D" id="3.40.50.300">
    <property type="entry name" value="P-loop containing nucleotide triphosphate hydrolases"/>
    <property type="match status" value="1"/>
</dbReference>
<dbReference type="SUPFAM" id="SSF52172">
    <property type="entry name" value="CheY-like"/>
    <property type="match status" value="1"/>
</dbReference>
<dbReference type="Pfam" id="PF00072">
    <property type="entry name" value="Response_reg"/>
    <property type="match status" value="1"/>
</dbReference>
<evidence type="ECO:0000259" key="8">
    <source>
        <dbReference type="PROSITE" id="PS50110"/>
    </source>
</evidence>
<keyword evidence="3" id="KW-0067">ATP-binding</keyword>
<dbReference type="InterPro" id="IPR027417">
    <property type="entry name" value="P-loop_NTPase"/>
</dbReference>
<dbReference type="InterPro" id="IPR025943">
    <property type="entry name" value="Sigma_54_int_dom_ATP-bd_2"/>
</dbReference>
<dbReference type="PRINTS" id="PR01590">
    <property type="entry name" value="HTHFIS"/>
</dbReference>
<dbReference type="Gene3D" id="1.10.10.60">
    <property type="entry name" value="Homeodomain-like"/>
    <property type="match status" value="1"/>
</dbReference>
<dbReference type="Pfam" id="PF00158">
    <property type="entry name" value="Sigma54_activat"/>
    <property type="match status" value="1"/>
</dbReference>
<proteinExistence type="predicted"/>
<dbReference type="InterPro" id="IPR001789">
    <property type="entry name" value="Sig_transdc_resp-reg_receiver"/>
</dbReference>
<keyword evidence="1 6" id="KW-0597">Phosphoprotein</keyword>
<dbReference type="InterPro" id="IPR002197">
    <property type="entry name" value="HTH_Fis"/>
</dbReference>
<dbReference type="Proteomes" id="UP001595526">
    <property type="component" value="Unassembled WGS sequence"/>
</dbReference>
<evidence type="ECO:0000313" key="9">
    <source>
        <dbReference type="EMBL" id="MFC3197786.1"/>
    </source>
</evidence>
<feature type="domain" description="Response regulatory" evidence="8">
    <location>
        <begin position="3"/>
        <end position="117"/>
    </location>
</feature>
<dbReference type="PANTHER" id="PTHR32071">
    <property type="entry name" value="TRANSCRIPTIONAL REGULATORY PROTEIN"/>
    <property type="match status" value="1"/>
</dbReference>
<keyword evidence="4" id="KW-0805">Transcription regulation</keyword>
<dbReference type="InterPro" id="IPR058031">
    <property type="entry name" value="AAA_lid_NorR"/>
</dbReference>
<dbReference type="SUPFAM" id="SSF46689">
    <property type="entry name" value="Homeodomain-like"/>
    <property type="match status" value="1"/>
</dbReference>
<dbReference type="RefSeq" id="WP_379021810.1">
    <property type="nucleotide sequence ID" value="NZ_JBHRTA010000030.1"/>
</dbReference>
<gene>
    <name evidence="9" type="ORF">ACFOET_09195</name>
</gene>
<dbReference type="SUPFAM" id="SSF52540">
    <property type="entry name" value="P-loop containing nucleoside triphosphate hydrolases"/>
    <property type="match status" value="1"/>
</dbReference>
<protein>
    <submittedName>
        <fullName evidence="9">Sigma-54-dependent transcriptional regulator</fullName>
    </submittedName>
</protein>
<evidence type="ECO:0000313" key="10">
    <source>
        <dbReference type="Proteomes" id="UP001595526"/>
    </source>
</evidence>
<evidence type="ECO:0000256" key="5">
    <source>
        <dbReference type="ARBA" id="ARBA00023163"/>
    </source>
</evidence>
<keyword evidence="2" id="KW-0547">Nucleotide-binding</keyword>
<organism evidence="9 10">
    <name type="scientific">Parapedobacter deserti</name>
    <dbReference type="NCBI Taxonomy" id="1912957"/>
    <lineage>
        <taxon>Bacteria</taxon>
        <taxon>Pseudomonadati</taxon>
        <taxon>Bacteroidota</taxon>
        <taxon>Sphingobacteriia</taxon>
        <taxon>Sphingobacteriales</taxon>
        <taxon>Sphingobacteriaceae</taxon>
        <taxon>Parapedobacter</taxon>
    </lineage>
</organism>
<feature type="modified residue" description="4-aspartylphosphate" evidence="6">
    <location>
        <position position="52"/>
    </location>
</feature>
<name>A0ABV7JLS1_9SPHI</name>
<dbReference type="InterPro" id="IPR002078">
    <property type="entry name" value="Sigma_54_int"/>
</dbReference>
<evidence type="ECO:0000256" key="2">
    <source>
        <dbReference type="ARBA" id="ARBA00022741"/>
    </source>
</evidence>
<dbReference type="Gene3D" id="1.10.8.60">
    <property type="match status" value="1"/>
</dbReference>
<dbReference type="PROSITE" id="PS50045">
    <property type="entry name" value="SIGMA54_INTERACT_4"/>
    <property type="match status" value="1"/>
</dbReference>
<dbReference type="CDD" id="cd00009">
    <property type="entry name" value="AAA"/>
    <property type="match status" value="1"/>
</dbReference>
<evidence type="ECO:0000256" key="3">
    <source>
        <dbReference type="ARBA" id="ARBA00022840"/>
    </source>
</evidence>
<dbReference type="SMART" id="SM00382">
    <property type="entry name" value="AAA"/>
    <property type="match status" value="1"/>
</dbReference>
<dbReference type="InterPro" id="IPR009057">
    <property type="entry name" value="Homeodomain-like_sf"/>
</dbReference>
<dbReference type="Pfam" id="PF25601">
    <property type="entry name" value="AAA_lid_14"/>
    <property type="match status" value="1"/>
</dbReference>
<dbReference type="PANTHER" id="PTHR32071:SF17">
    <property type="entry name" value="TRANSCRIPTIONAL REGULATOR (NTRC FAMILY)"/>
    <property type="match status" value="1"/>
</dbReference>
<evidence type="ECO:0000256" key="1">
    <source>
        <dbReference type="ARBA" id="ARBA00022553"/>
    </source>
</evidence>
<dbReference type="EMBL" id="JBHRTA010000030">
    <property type="protein sequence ID" value="MFC3197786.1"/>
    <property type="molecule type" value="Genomic_DNA"/>
</dbReference>
<dbReference type="Pfam" id="PF02954">
    <property type="entry name" value="HTH_8"/>
    <property type="match status" value="1"/>
</dbReference>
<dbReference type="SMART" id="SM00448">
    <property type="entry name" value="REC"/>
    <property type="match status" value="1"/>
</dbReference>
<keyword evidence="10" id="KW-1185">Reference proteome</keyword>
<reference evidence="10" key="1">
    <citation type="journal article" date="2019" name="Int. J. Syst. Evol. Microbiol.">
        <title>The Global Catalogue of Microorganisms (GCM) 10K type strain sequencing project: providing services to taxonomists for standard genome sequencing and annotation.</title>
        <authorList>
            <consortium name="The Broad Institute Genomics Platform"/>
            <consortium name="The Broad Institute Genome Sequencing Center for Infectious Disease"/>
            <person name="Wu L."/>
            <person name="Ma J."/>
        </authorList>
    </citation>
    <scope>NUCLEOTIDE SEQUENCE [LARGE SCALE GENOMIC DNA]</scope>
    <source>
        <strain evidence="10">KCTC 52416</strain>
    </source>
</reference>
<accession>A0ABV7JLS1</accession>
<evidence type="ECO:0000259" key="7">
    <source>
        <dbReference type="PROSITE" id="PS50045"/>
    </source>
</evidence>
<dbReference type="InterPro" id="IPR003593">
    <property type="entry name" value="AAA+_ATPase"/>
</dbReference>
<evidence type="ECO:0000256" key="6">
    <source>
        <dbReference type="PROSITE-ProRule" id="PRU00169"/>
    </source>
</evidence>
<dbReference type="InterPro" id="IPR011006">
    <property type="entry name" value="CheY-like_superfamily"/>
</dbReference>
<dbReference type="PROSITE" id="PS50110">
    <property type="entry name" value="RESPONSE_REGULATORY"/>
    <property type="match status" value="1"/>
</dbReference>
<dbReference type="Gene3D" id="3.40.50.2300">
    <property type="match status" value="1"/>
</dbReference>
<comment type="caution">
    <text evidence="9">The sequence shown here is derived from an EMBL/GenBank/DDBJ whole genome shotgun (WGS) entry which is preliminary data.</text>
</comment>
<evidence type="ECO:0000256" key="4">
    <source>
        <dbReference type="ARBA" id="ARBA00023015"/>
    </source>
</evidence>
<keyword evidence="5" id="KW-0804">Transcription</keyword>
<sequence>MTKILIIDDERAIRSTLREILEYEDYKVIDTDNGIDGLAIIRKEDVDLVLCDIKMSKMDGMEVLTEALAVKPDLPFIMISGHGTIETAVEASKRGAYDFISKPPDLNRLLITVRNALERGTLVSETKVLKRKVSKTRDILGNSEAIQRIKETIERVAPTDARVLVTGANGSGKELVARWLHEKSPRANAPLVEVNCAAIPSELIESELFGHEKGSFTSAVKQRIGKFEQAHNGTLFLDEIGDMSLSAQAKVLRALQENKITRVGGEKEITVNVRVIAATNKDLLKEIDAGNFRMDLYHRLSVIIIHVPRLVDRKDDIPVLAEHFCEEVCAEYNMPVKRITDEAMDVLKELPWTGNIRELRNMVERLIILSDKAITGRDVRAFANPGSFVAAKEEEPKTVTVTVEAPPPVGVQSIGHNTNYDDFSSFQDFKDHTEKEYIKYKLEKNGWNVSKTADEIDIQRSHLYSKIEKYGLRREA</sequence>
<feature type="domain" description="Sigma-54 factor interaction" evidence="7">
    <location>
        <begin position="139"/>
        <end position="368"/>
    </location>
</feature>